<dbReference type="CDD" id="cd07758">
    <property type="entry name" value="ThTPase"/>
    <property type="match status" value="1"/>
</dbReference>
<dbReference type="Pfam" id="PF01928">
    <property type="entry name" value="CYTH"/>
    <property type="match status" value="2"/>
</dbReference>
<evidence type="ECO:0000259" key="15">
    <source>
        <dbReference type="SMART" id="SM01118"/>
    </source>
</evidence>
<feature type="region of interest" description="Disordered" evidence="14">
    <location>
        <begin position="101"/>
        <end position="123"/>
    </location>
</feature>
<reference evidence="16 17" key="1">
    <citation type="journal article" date="2022" name="Gigascience">
        <title>A chromosome-level genome assembly and annotation of the desert horned lizard, Phrynosoma platyrhinos, provides insight into chromosomal rearrangements among reptiles.</title>
        <authorList>
            <person name="Koochekian N."/>
            <person name="Ascanio A."/>
            <person name="Farleigh K."/>
            <person name="Card D.C."/>
            <person name="Schield D.R."/>
            <person name="Castoe T.A."/>
            <person name="Jezkova T."/>
        </authorList>
    </citation>
    <scope>NUCLEOTIDE SEQUENCE [LARGE SCALE GENOMIC DNA]</scope>
    <source>
        <strain evidence="16">NK-2021</strain>
    </source>
</reference>
<organism evidence="16 17">
    <name type="scientific">Phrynosoma platyrhinos</name>
    <name type="common">Desert horned lizard</name>
    <dbReference type="NCBI Taxonomy" id="52577"/>
    <lineage>
        <taxon>Eukaryota</taxon>
        <taxon>Metazoa</taxon>
        <taxon>Chordata</taxon>
        <taxon>Craniata</taxon>
        <taxon>Vertebrata</taxon>
        <taxon>Euteleostomi</taxon>
        <taxon>Lepidosauria</taxon>
        <taxon>Squamata</taxon>
        <taxon>Bifurcata</taxon>
        <taxon>Unidentata</taxon>
        <taxon>Episquamata</taxon>
        <taxon>Toxicofera</taxon>
        <taxon>Iguania</taxon>
        <taxon>Phrynosomatidae</taxon>
        <taxon>Phrynosomatinae</taxon>
        <taxon>Phrynosoma</taxon>
    </lineage>
</organism>
<evidence type="ECO:0000256" key="3">
    <source>
        <dbReference type="ARBA" id="ARBA00004496"/>
    </source>
</evidence>
<dbReference type="EC" id="3.6.1.28" evidence="6"/>
<dbReference type="SUPFAM" id="SSF55154">
    <property type="entry name" value="CYTH-like phosphatases"/>
    <property type="match status" value="2"/>
</dbReference>
<comment type="function">
    <text evidence="2">Hydrolase highly specific for thiamine triphosphate (ThTP).</text>
</comment>
<evidence type="ECO:0000256" key="7">
    <source>
        <dbReference type="ARBA" id="ARBA00020088"/>
    </source>
</evidence>
<comment type="caution">
    <text evidence="16">The sequence shown here is derived from an EMBL/GenBank/DDBJ whole genome shotgun (WGS) entry which is preliminary data.</text>
</comment>
<dbReference type="InterPro" id="IPR023577">
    <property type="entry name" value="CYTH_domain"/>
</dbReference>
<dbReference type="SMART" id="SM01118">
    <property type="entry name" value="CYTH"/>
    <property type="match status" value="1"/>
</dbReference>
<comment type="cofactor">
    <cofactor evidence="1">
        <name>Mg(2+)</name>
        <dbReference type="ChEBI" id="CHEBI:18420"/>
    </cofactor>
</comment>
<evidence type="ECO:0000256" key="1">
    <source>
        <dbReference type="ARBA" id="ARBA00001946"/>
    </source>
</evidence>
<comment type="similarity">
    <text evidence="4">Belongs to the ThTPase family.</text>
</comment>
<evidence type="ECO:0000256" key="4">
    <source>
        <dbReference type="ARBA" id="ARBA00008181"/>
    </source>
</evidence>
<comment type="catalytic activity">
    <reaction evidence="13">
        <text>thiamine triphosphate + H2O = thiamine diphosphate + phosphate + H(+)</text>
        <dbReference type="Rhea" id="RHEA:11744"/>
        <dbReference type="ChEBI" id="CHEBI:15377"/>
        <dbReference type="ChEBI" id="CHEBI:15378"/>
        <dbReference type="ChEBI" id="CHEBI:43474"/>
        <dbReference type="ChEBI" id="CHEBI:58937"/>
        <dbReference type="ChEBI" id="CHEBI:58938"/>
        <dbReference type="EC" id="3.6.1.28"/>
    </reaction>
</comment>
<dbReference type="EMBL" id="JAIPUX010000521">
    <property type="protein sequence ID" value="KAH0626171.1"/>
    <property type="molecule type" value="Genomic_DNA"/>
</dbReference>
<feature type="domain" description="CYTH" evidence="15">
    <location>
        <begin position="17"/>
        <end position="250"/>
    </location>
</feature>
<dbReference type="PANTHER" id="PTHR14586">
    <property type="entry name" value="THIAMINE-TRIPHOSPHATASE"/>
    <property type="match status" value="1"/>
</dbReference>
<dbReference type="Proteomes" id="UP000826234">
    <property type="component" value="Unassembled WGS sequence"/>
</dbReference>
<keyword evidence="8" id="KW-0963">Cytoplasm</keyword>
<evidence type="ECO:0000313" key="16">
    <source>
        <dbReference type="EMBL" id="KAH0626171.1"/>
    </source>
</evidence>
<comment type="subunit">
    <text evidence="5">Monomer.</text>
</comment>
<name>A0ABQ7T9P3_PHRPL</name>
<comment type="subcellular location">
    <subcellularLocation>
        <location evidence="3">Cytoplasm</location>
    </subcellularLocation>
</comment>
<accession>A0ABQ7T9P3</accession>
<gene>
    <name evidence="16" type="ORF">JD844_000986</name>
</gene>
<keyword evidence="11" id="KW-0460">Magnesium</keyword>
<dbReference type="Gene3D" id="2.40.320.10">
    <property type="entry name" value="Hypothetical Protein Pfu-838710-001"/>
    <property type="match status" value="1"/>
</dbReference>
<dbReference type="InterPro" id="IPR039582">
    <property type="entry name" value="THTPA"/>
</dbReference>
<evidence type="ECO:0000256" key="5">
    <source>
        <dbReference type="ARBA" id="ARBA00011245"/>
    </source>
</evidence>
<dbReference type="PANTHER" id="PTHR14586:SF1">
    <property type="entry name" value="THIAMINE-TRIPHOSPHATASE"/>
    <property type="match status" value="1"/>
</dbReference>
<sequence length="275" mass="30453">MEPDSTSGFPAEKVSGLIEVEQKFIFSAGTAEKLATLGATLQSDCSFRDQYYDTVDLRLTLADHWLRLRQGAGWELKCPPQPLEGARVPGCAIESPAIENPRAQGRPQAPPGGHTDSGHQLQPLEGLGQTHAAMQYLEVTCPREIVARVCGLLGVEPAMVWQENVARGVEDLGLQEFASFVTRRCQYRLGNLHVDLDEADFGYAVGEVEAMVKKQEEIPAALESIRKLGTQLGFDEKTRITGKMSAYLYKFRPAHYEALLRVGRLREMEHVGKKD</sequence>
<protein>
    <recommendedName>
        <fullName evidence="7">Thiamine-triphosphatase</fullName>
        <ecNumber evidence="6">3.6.1.28</ecNumber>
    </recommendedName>
</protein>
<evidence type="ECO:0000256" key="11">
    <source>
        <dbReference type="ARBA" id="ARBA00022842"/>
    </source>
</evidence>
<evidence type="ECO:0000256" key="2">
    <source>
        <dbReference type="ARBA" id="ARBA00002106"/>
    </source>
</evidence>
<dbReference type="InterPro" id="IPR012177">
    <property type="entry name" value="ThTPase_euk"/>
</dbReference>
<evidence type="ECO:0000313" key="17">
    <source>
        <dbReference type="Proteomes" id="UP000826234"/>
    </source>
</evidence>
<proteinExistence type="inferred from homology"/>
<evidence type="ECO:0000256" key="12">
    <source>
        <dbReference type="ARBA" id="ARBA00022990"/>
    </source>
</evidence>
<keyword evidence="17" id="KW-1185">Reference proteome</keyword>
<keyword evidence="12" id="KW-0007">Acetylation</keyword>
<evidence type="ECO:0000256" key="14">
    <source>
        <dbReference type="SAM" id="MobiDB-lite"/>
    </source>
</evidence>
<evidence type="ECO:0000256" key="8">
    <source>
        <dbReference type="ARBA" id="ARBA00022490"/>
    </source>
</evidence>
<evidence type="ECO:0000256" key="6">
    <source>
        <dbReference type="ARBA" id="ARBA00012378"/>
    </source>
</evidence>
<evidence type="ECO:0000256" key="10">
    <source>
        <dbReference type="ARBA" id="ARBA00022801"/>
    </source>
</evidence>
<evidence type="ECO:0000256" key="9">
    <source>
        <dbReference type="ARBA" id="ARBA00022723"/>
    </source>
</evidence>
<keyword evidence="10" id="KW-0378">Hydrolase</keyword>
<keyword evidence="9" id="KW-0479">Metal-binding</keyword>
<evidence type="ECO:0000256" key="13">
    <source>
        <dbReference type="ARBA" id="ARBA00048194"/>
    </source>
</evidence>
<dbReference type="InterPro" id="IPR033469">
    <property type="entry name" value="CYTH-like_dom_sf"/>
</dbReference>